<evidence type="ECO:0000256" key="2">
    <source>
        <dbReference type="RuleBase" id="RU003749"/>
    </source>
</evidence>
<accession>A0ABW8CJX0</accession>
<dbReference type="PANTHER" id="PTHR33495">
    <property type="entry name" value="ANTI-SIGMA FACTOR ANTAGONIST TM_1081-RELATED-RELATED"/>
    <property type="match status" value="1"/>
</dbReference>
<dbReference type="InterPro" id="IPR003658">
    <property type="entry name" value="Anti-sigma_ant"/>
</dbReference>
<evidence type="ECO:0000259" key="3">
    <source>
        <dbReference type="PROSITE" id="PS50801"/>
    </source>
</evidence>
<name>A0ABW8CJX0_9ACTN</name>
<dbReference type="InterPro" id="IPR036513">
    <property type="entry name" value="STAS_dom_sf"/>
</dbReference>
<dbReference type="CDD" id="cd07043">
    <property type="entry name" value="STAS_anti-anti-sigma_factors"/>
    <property type="match status" value="1"/>
</dbReference>
<dbReference type="EMBL" id="JBITYG010000013">
    <property type="protein sequence ID" value="MFI9105671.1"/>
    <property type="molecule type" value="Genomic_DNA"/>
</dbReference>
<protein>
    <recommendedName>
        <fullName evidence="2">Anti-sigma factor antagonist</fullName>
    </recommendedName>
</protein>
<reference evidence="4 5" key="1">
    <citation type="submission" date="2024-10" db="EMBL/GenBank/DDBJ databases">
        <title>The Natural Products Discovery Center: Release of the First 8490 Sequenced Strains for Exploring Actinobacteria Biosynthetic Diversity.</title>
        <authorList>
            <person name="Kalkreuter E."/>
            <person name="Kautsar S.A."/>
            <person name="Yang D."/>
            <person name="Bader C.D."/>
            <person name="Teijaro C.N."/>
            <person name="Fluegel L."/>
            <person name="Davis C.M."/>
            <person name="Simpson J.R."/>
            <person name="Lauterbach L."/>
            <person name="Steele A.D."/>
            <person name="Gui C."/>
            <person name="Meng S."/>
            <person name="Li G."/>
            <person name="Viehrig K."/>
            <person name="Ye F."/>
            <person name="Su P."/>
            <person name="Kiefer A.F."/>
            <person name="Nichols A."/>
            <person name="Cepeda A.J."/>
            <person name="Yan W."/>
            <person name="Fan B."/>
            <person name="Jiang Y."/>
            <person name="Adhikari A."/>
            <person name="Zheng C.-J."/>
            <person name="Schuster L."/>
            <person name="Cowan T.M."/>
            <person name="Smanski M.J."/>
            <person name="Chevrette M.G."/>
            <person name="De Carvalho L.P.S."/>
            <person name="Shen B."/>
        </authorList>
    </citation>
    <scope>NUCLEOTIDE SEQUENCE [LARGE SCALE GENOMIC DNA]</scope>
    <source>
        <strain evidence="4 5">NPDC053399</strain>
    </source>
</reference>
<feature type="domain" description="STAS" evidence="3">
    <location>
        <begin position="1"/>
        <end position="95"/>
    </location>
</feature>
<dbReference type="Proteomes" id="UP001614394">
    <property type="component" value="Unassembled WGS sequence"/>
</dbReference>
<comment type="caution">
    <text evidence="4">The sequence shown here is derived from an EMBL/GenBank/DDBJ whole genome shotgun (WGS) entry which is preliminary data.</text>
</comment>
<dbReference type="PANTHER" id="PTHR33495:SF2">
    <property type="entry name" value="ANTI-SIGMA FACTOR ANTAGONIST TM_1081-RELATED"/>
    <property type="match status" value="1"/>
</dbReference>
<organism evidence="4 5">
    <name type="scientific">Streptomyces fildesensis</name>
    <dbReference type="NCBI Taxonomy" id="375757"/>
    <lineage>
        <taxon>Bacteria</taxon>
        <taxon>Bacillati</taxon>
        <taxon>Actinomycetota</taxon>
        <taxon>Actinomycetes</taxon>
        <taxon>Kitasatosporales</taxon>
        <taxon>Streptomycetaceae</taxon>
        <taxon>Streptomyces</taxon>
    </lineage>
</organism>
<comment type="similarity">
    <text evidence="1 2">Belongs to the anti-sigma-factor antagonist family.</text>
</comment>
<dbReference type="Gene3D" id="3.30.750.24">
    <property type="entry name" value="STAS domain"/>
    <property type="match status" value="1"/>
</dbReference>
<keyword evidence="5" id="KW-1185">Reference proteome</keyword>
<sequence>MRGRTVVEFHGEIDIATTRQSDQHLDAATARSAPSVLVDLRGVTFIDSAGLGPVCRAWRRAVDRGGDLTLLCTDTRMLTILRLTGVTPAIAVTGS</sequence>
<proteinExistence type="inferred from homology"/>
<dbReference type="NCBIfam" id="TIGR00377">
    <property type="entry name" value="ant_ant_sig"/>
    <property type="match status" value="1"/>
</dbReference>
<gene>
    <name evidence="4" type="ORF">ACIGXA_34720</name>
</gene>
<dbReference type="Pfam" id="PF13466">
    <property type="entry name" value="STAS_2"/>
    <property type="match status" value="1"/>
</dbReference>
<evidence type="ECO:0000256" key="1">
    <source>
        <dbReference type="ARBA" id="ARBA00009013"/>
    </source>
</evidence>
<dbReference type="PROSITE" id="PS50801">
    <property type="entry name" value="STAS"/>
    <property type="match status" value="1"/>
</dbReference>
<dbReference type="SUPFAM" id="SSF52091">
    <property type="entry name" value="SpoIIaa-like"/>
    <property type="match status" value="1"/>
</dbReference>
<dbReference type="InterPro" id="IPR058548">
    <property type="entry name" value="MlaB-like_STAS"/>
</dbReference>
<dbReference type="InterPro" id="IPR002645">
    <property type="entry name" value="STAS_dom"/>
</dbReference>
<evidence type="ECO:0000313" key="5">
    <source>
        <dbReference type="Proteomes" id="UP001614394"/>
    </source>
</evidence>
<dbReference type="RefSeq" id="WP_399656534.1">
    <property type="nucleotide sequence ID" value="NZ_JBITYG010000013.1"/>
</dbReference>
<evidence type="ECO:0000313" key="4">
    <source>
        <dbReference type="EMBL" id="MFI9105671.1"/>
    </source>
</evidence>